<feature type="transmembrane region" description="Helical" evidence="5">
    <location>
        <begin position="12"/>
        <end position="33"/>
    </location>
</feature>
<protein>
    <submittedName>
        <fullName evidence="7">RTA1 domain protein</fullName>
    </submittedName>
</protein>
<dbReference type="EMBL" id="BCWF01000016">
    <property type="protein sequence ID" value="GAT22719.1"/>
    <property type="molecule type" value="Genomic_DNA"/>
</dbReference>
<comment type="subcellular location">
    <subcellularLocation>
        <location evidence="1">Membrane</location>
        <topology evidence="1">Multi-pass membrane protein</topology>
    </subcellularLocation>
</comment>
<dbReference type="VEuPathDB" id="FungiDB:ASPFODRAFT_85346"/>
<keyword evidence="3 5" id="KW-1133">Transmembrane helix</keyword>
<dbReference type="RefSeq" id="XP_041545370.1">
    <property type="nucleotide sequence ID" value="XM_041691935.1"/>
</dbReference>
<dbReference type="Proteomes" id="UP000661280">
    <property type="component" value="Chromosome 5"/>
</dbReference>
<reference evidence="7 8" key="1">
    <citation type="journal article" date="2016" name="DNA Res.">
        <title>Genome sequence of Aspergillus luchuensis NBRC 4314.</title>
        <authorList>
            <person name="Yamada O."/>
            <person name="Machida M."/>
            <person name="Hosoyama A."/>
            <person name="Goto M."/>
            <person name="Takahashi T."/>
            <person name="Futagami T."/>
            <person name="Yamagata Y."/>
            <person name="Takeuchi M."/>
            <person name="Kobayashi T."/>
            <person name="Koike H."/>
            <person name="Abe K."/>
            <person name="Asai K."/>
            <person name="Arita M."/>
            <person name="Fujita N."/>
            <person name="Fukuda K."/>
            <person name="Higa K."/>
            <person name="Horikawa H."/>
            <person name="Ishikawa T."/>
            <person name="Jinno K."/>
            <person name="Kato Y."/>
            <person name="Kirimura K."/>
            <person name="Mizutani O."/>
            <person name="Nakasone K."/>
            <person name="Sano M."/>
            <person name="Shiraishi Y."/>
            <person name="Tsukahara M."/>
            <person name="Gomi K."/>
        </authorList>
    </citation>
    <scope>NUCLEOTIDE SEQUENCE [LARGE SCALE GENOMIC DNA]</scope>
    <source>
        <strain evidence="7 8">RIB 2604</strain>
    </source>
</reference>
<feature type="transmembrane region" description="Helical" evidence="5">
    <location>
        <begin position="235"/>
        <end position="253"/>
    </location>
</feature>
<feature type="transmembrane region" description="Helical" evidence="5">
    <location>
        <begin position="116"/>
        <end position="134"/>
    </location>
</feature>
<dbReference type="PANTHER" id="PTHR31465:SF33">
    <property type="entry name" value="DOMAIN PROTEIN, PUTATIVE (AFU_ORTHOLOGUE AFUA_5G01310)-RELATED"/>
    <property type="match status" value="1"/>
</dbReference>
<evidence type="ECO:0000313" key="7">
    <source>
        <dbReference type="EMBL" id="GAT22719.1"/>
    </source>
</evidence>
<evidence type="ECO:0000313" key="8">
    <source>
        <dbReference type="Proteomes" id="UP000075230"/>
    </source>
</evidence>
<dbReference type="GO" id="GO:0016020">
    <property type="term" value="C:membrane"/>
    <property type="evidence" value="ECO:0007669"/>
    <property type="project" value="UniProtKB-SubCell"/>
</dbReference>
<reference evidence="6" key="4">
    <citation type="submission" date="2021-02" db="EMBL/GenBank/DDBJ databases">
        <title>Aspergillus luchuensis mut. kawachii IFO 4304 genome sequence.</title>
        <authorList>
            <person name="Mori K."/>
            <person name="Kadooka C."/>
            <person name="Goto M."/>
            <person name="Futagami T."/>
        </authorList>
    </citation>
    <scope>NUCLEOTIDE SEQUENCE</scope>
    <source>
        <strain evidence="6">IFO 4308</strain>
    </source>
</reference>
<accession>A0A146FAL8</accession>
<proteinExistence type="predicted"/>
<evidence type="ECO:0000256" key="3">
    <source>
        <dbReference type="ARBA" id="ARBA00022989"/>
    </source>
</evidence>
<evidence type="ECO:0000256" key="2">
    <source>
        <dbReference type="ARBA" id="ARBA00022692"/>
    </source>
</evidence>
<keyword evidence="9" id="KW-1185">Reference proteome</keyword>
<dbReference type="InterPro" id="IPR007568">
    <property type="entry name" value="RTA1"/>
</dbReference>
<organism evidence="7 8">
    <name type="scientific">Aspergillus kawachii</name>
    <name type="common">White koji mold</name>
    <name type="synonym">Aspergillus awamori var. kawachi</name>
    <dbReference type="NCBI Taxonomy" id="1069201"/>
    <lineage>
        <taxon>Eukaryota</taxon>
        <taxon>Fungi</taxon>
        <taxon>Dikarya</taxon>
        <taxon>Ascomycota</taxon>
        <taxon>Pezizomycotina</taxon>
        <taxon>Eurotiomycetes</taxon>
        <taxon>Eurotiomycetidae</taxon>
        <taxon>Eurotiales</taxon>
        <taxon>Aspergillaceae</taxon>
        <taxon>Aspergillus</taxon>
        <taxon>Aspergillus subgen. Circumdati</taxon>
    </lineage>
</organism>
<feature type="transmembrane region" description="Helical" evidence="5">
    <location>
        <begin position="197"/>
        <end position="215"/>
    </location>
</feature>
<dbReference type="EMBL" id="AP024429">
    <property type="protein sequence ID" value="BCS01608.1"/>
    <property type="molecule type" value="Genomic_DNA"/>
</dbReference>
<keyword evidence="4 5" id="KW-0472">Membrane</keyword>
<name>A0A146FAL8_ASPKA</name>
<evidence type="ECO:0000256" key="4">
    <source>
        <dbReference type="ARBA" id="ARBA00023136"/>
    </source>
</evidence>
<feature type="transmembrane region" description="Helical" evidence="5">
    <location>
        <begin position="40"/>
        <end position="60"/>
    </location>
</feature>
<dbReference type="KEGG" id="aluc:AKAW2_51949S"/>
<feature type="transmembrane region" description="Helical" evidence="5">
    <location>
        <begin position="154"/>
        <end position="176"/>
    </location>
</feature>
<gene>
    <name evidence="6" type="ORF">AKAW2_51949S</name>
    <name evidence="7" type="ORF">RIB2604_01601340</name>
</gene>
<dbReference type="Pfam" id="PF04479">
    <property type="entry name" value="RTA1"/>
    <property type="match status" value="1"/>
</dbReference>
<reference evidence="6" key="3">
    <citation type="submission" date="2021-01" db="EMBL/GenBank/DDBJ databases">
        <authorList>
            <consortium name="Aspergillus luchuensis mut. kawachii IFO 4304 genome sequencing consortium"/>
            <person name="Kazuki M."/>
            <person name="Futagami T."/>
        </authorList>
    </citation>
    <scope>NUCLEOTIDE SEQUENCE</scope>
    <source>
        <strain evidence="6">IFO 4308</strain>
    </source>
</reference>
<evidence type="ECO:0000313" key="9">
    <source>
        <dbReference type="Proteomes" id="UP000661280"/>
    </source>
</evidence>
<dbReference type="GeneID" id="64962929"/>
<keyword evidence="2 5" id="KW-0812">Transmembrane</keyword>
<dbReference type="PANTHER" id="PTHR31465">
    <property type="entry name" value="PROTEIN RTA1-RELATED"/>
    <property type="match status" value="1"/>
</dbReference>
<dbReference type="Proteomes" id="UP000075230">
    <property type="component" value="Unassembled WGS sequence"/>
</dbReference>
<evidence type="ECO:0000256" key="5">
    <source>
        <dbReference type="SAM" id="Phobius"/>
    </source>
</evidence>
<feature type="transmembrane region" description="Helical" evidence="5">
    <location>
        <begin position="80"/>
        <end position="104"/>
    </location>
</feature>
<evidence type="ECO:0000256" key="1">
    <source>
        <dbReference type="ARBA" id="ARBA00004141"/>
    </source>
</evidence>
<sequence>MSNDYKLYDYEPSVVAAIISAGLFAATSLVHLFQLIRRRTWCFVPFVIGGFFETFGYIARYFSARETPDWTVKAYVGQELLLLLAPALFSASIYMILGRIIRLLDGSSHSLIRPSWLTKIFVTGDVLSFFIQSGGGGMMASAETPSKISLGNNIIVVGLIVQLVFFGFFIIVTAVFHRRMAASPTEVSLTFTPPWHTYMRILYTASVLIMIRSIYRVVEYVQGSEGVLKQSEMFLYIFDTLLMFLCCVLFNVMHPSRILSAPPKSYGKMMDMEEDQVEMLRPEAMKNF</sequence>
<dbReference type="AlphaFoldDB" id="A0A146FAL8"/>
<reference evidence="8" key="2">
    <citation type="submission" date="2016-02" db="EMBL/GenBank/DDBJ databases">
        <title>Genome sequencing of Aspergillus luchuensis NBRC 4314.</title>
        <authorList>
            <person name="Yamada O."/>
        </authorList>
    </citation>
    <scope>NUCLEOTIDE SEQUENCE [LARGE SCALE GENOMIC DNA]</scope>
    <source>
        <strain evidence="8">RIB 2604</strain>
    </source>
</reference>
<dbReference type="OrthoDB" id="3358017at2759"/>
<evidence type="ECO:0000313" key="6">
    <source>
        <dbReference type="EMBL" id="BCS01608.1"/>
    </source>
</evidence>